<evidence type="ECO:0000256" key="1">
    <source>
        <dbReference type="SAM" id="MobiDB-lite"/>
    </source>
</evidence>
<dbReference type="AlphaFoldDB" id="A0A084VB75"/>
<evidence type="ECO:0000313" key="3">
    <source>
        <dbReference type="EnsemblMetazoa" id="ASIC001365-PA"/>
    </source>
</evidence>
<dbReference type="VEuPathDB" id="VectorBase:ASIC001365"/>
<dbReference type="EMBL" id="KE524335">
    <property type="protein sequence ID" value="KFB35219.1"/>
    <property type="molecule type" value="Genomic_DNA"/>
</dbReference>
<dbReference type="EMBL" id="ATLV01006052">
    <property type="status" value="NOT_ANNOTATED_CDS"/>
    <property type="molecule type" value="Genomic_DNA"/>
</dbReference>
<feature type="compositionally biased region" description="Polar residues" evidence="1">
    <location>
        <begin position="63"/>
        <end position="75"/>
    </location>
</feature>
<evidence type="ECO:0000313" key="4">
    <source>
        <dbReference type="Proteomes" id="UP000030765"/>
    </source>
</evidence>
<keyword evidence="4" id="KW-1185">Reference proteome</keyword>
<accession>A0A084VB75</accession>
<feature type="compositionally biased region" description="Basic and acidic residues" evidence="1">
    <location>
        <begin position="79"/>
        <end position="95"/>
    </location>
</feature>
<feature type="region of interest" description="Disordered" evidence="1">
    <location>
        <begin position="61"/>
        <end position="108"/>
    </location>
</feature>
<protein>
    <submittedName>
        <fullName evidence="2">AGAP002705-PA-like protein</fullName>
    </submittedName>
</protein>
<organism evidence="2">
    <name type="scientific">Anopheles sinensis</name>
    <name type="common">Mosquito</name>
    <dbReference type="NCBI Taxonomy" id="74873"/>
    <lineage>
        <taxon>Eukaryota</taxon>
        <taxon>Metazoa</taxon>
        <taxon>Ecdysozoa</taxon>
        <taxon>Arthropoda</taxon>
        <taxon>Hexapoda</taxon>
        <taxon>Insecta</taxon>
        <taxon>Pterygota</taxon>
        <taxon>Neoptera</taxon>
        <taxon>Endopterygota</taxon>
        <taxon>Diptera</taxon>
        <taxon>Nematocera</taxon>
        <taxon>Culicoidea</taxon>
        <taxon>Culicidae</taxon>
        <taxon>Anophelinae</taxon>
        <taxon>Anopheles</taxon>
    </lineage>
</organism>
<name>A0A084VB75_ANOSI</name>
<dbReference type="OrthoDB" id="654211at2759"/>
<proteinExistence type="predicted"/>
<evidence type="ECO:0000313" key="2">
    <source>
        <dbReference type="EMBL" id="KFB35219.1"/>
    </source>
</evidence>
<dbReference type="EnsemblMetazoa" id="ASIC001365-RA">
    <property type="protein sequence ID" value="ASIC001365-PA"/>
    <property type="gene ID" value="ASIC001365"/>
</dbReference>
<reference evidence="2 4" key="1">
    <citation type="journal article" date="2014" name="BMC Genomics">
        <title>Genome sequence of Anopheles sinensis provides insight into genetics basis of mosquito competence for malaria parasites.</title>
        <authorList>
            <person name="Zhou D."/>
            <person name="Zhang D."/>
            <person name="Ding G."/>
            <person name="Shi L."/>
            <person name="Hou Q."/>
            <person name="Ye Y."/>
            <person name="Xu Y."/>
            <person name="Zhou H."/>
            <person name="Xiong C."/>
            <person name="Li S."/>
            <person name="Yu J."/>
            <person name="Hong S."/>
            <person name="Yu X."/>
            <person name="Zou P."/>
            <person name="Chen C."/>
            <person name="Chang X."/>
            <person name="Wang W."/>
            <person name="Lv Y."/>
            <person name="Sun Y."/>
            <person name="Ma L."/>
            <person name="Shen B."/>
            <person name="Zhu C."/>
        </authorList>
    </citation>
    <scope>NUCLEOTIDE SEQUENCE [LARGE SCALE GENOMIC DNA]</scope>
</reference>
<sequence>MITSISSNKILPHDNFPTKLCYPCAELLRNAYGFLQTCSSSYITLLKCVQQPNEENDCKVQVESVQVSEDTSQESTDPDDGRTEENGEDLMDARIPDSGIQMPDNDAL</sequence>
<reference evidence="3" key="2">
    <citation type="submission" date="2020-05" db="UniProtKB">
        <authorList>
            <consortium name="EnsemblMetazoa"/>
        </authorList>
    </citation>
    <scope>IDENTIFICATION</scope>
</reference>
<dbReference type="Proteomes" id="UP000030765">
    <property type="component" value="Unassembled WGS sequence"/>
</dbReference>
<dbReference type="VEuPathDB" id="VectorBase:ASIS022891"/>
<dbReference type="SUPFAM" id="SSF57716">
    <property type="entry name" value="Glucocorticoid receptor-like (DNA-binding domain)"/>
    <property type="match status" value="1"/>
</dbReference>
<gene>
    <name evidence="2" type="ORF">ZHAS_00001365</name>
</gene>